<keyword evidence="2" id="KW-1185">Reference proteome</keyword>
<proteinExistence type="predicted"/>
<dbReference type="EMBL" id="AGEY01000197">
    <property type="protein sequence ID" value="EHL95731.1"/>
    <property type="molecule type" value="Genomic_DNA"/>
</dbReference>
<dbReference type="STRING" id="797515.HMPREF9103_02931"/>
<comment type="caution">
    <text evidence="1">The sequence shown here is derived from an EMBL/GenBank/DDBJ whole genome shotgun (WGS) entry which is preliminary data.</text>
</comment>
<evidence type="ECO:0000313" key="2">
    <source>
        <dbReference type="Proteomes" id="UP000004625"/>
    </source>
</evidence>
<reference evidence="1 2" key="1">
    <citation type="submission" date="2011-09" db="EMBL/GenBank/DDBJ databases">
        <authorList>
            <person name="Weinstock G."/>
            <person name="Sodergren E."/>
            <person name="Clifton S."/>
            <person name="Fulton L."/>
            <person name="Fulton B."/>
            <person name="Courtney L."/>
            <person name="Fronick C."/>
            <person name="Harrison M."/>
            <person name="Strong C."/>
            <person name="Farmer C."/>
            <person name="Delahaunty K."/>
            <person name="Markovic C."/>
            <person name="Hall O."/>
            <person name="Minx P."/>
            <person name="Tomlinson C."/>
            <person name="Mitreva M."/>
            <person name="Hou S."/>
            <person name="Chen J."/>
            <person name="Wollam A."/>
            <person name="Pepin K.H."/>
            <person name="Johnson M."/>
            <person name="Bhonagiri V."/>
            <person name="Zhang X."/>
            <person name="Suruliraj S."/>
            <person name="Warren W."/>
            <person name="Chinwalla A."/>
            <person name="Mardis E.R."/>
            <person name="Wilson R.K."/>
        </authorList>
    </citation>
    <scope>NUCLEOTIDE SEQUENCE [LARGE SCALE GENOMIC DNA]</scope>
    <source>
        <strain evidence="1 2">F0439</strain>
    </source>
</reference>
<name>G9ZT13_9LACO</name>
<accession>G9ZT13</accession>
<dbReference type="AlphaFoldDB" id="G9ZT13"/>
<protein>
    <submittedName>
        <fullName evidence="1">Uncharacterized protein</fullName>
    </submittedName>
</protein>
<organism evidence="1 2">
    <name type="scientific">Lentilactobacillus parafarraginis F0439</name>
    <dbReference type="NCBI Taxonomy" id="797515"/>
    <lineage>
        <taxon>Bacteria</taxon>
        <taxon>Bacillati</taxon>
        <taxon>Bacillota</taxon>
        <taxon>Bacilli</taxon>
        <taxon>Lactobacillales</taxon>
        <taxon>Lactobacillaceae</taxon>
        <taxon>Lentilactobacillus</taxon>
    </lineage>
</organism>
<dbReference type="HOGENOM" id="CLU_2935813_0_0_9"/>
<gene>
    <name evidence="1" type="ORF">HMPREF9103_02931</name>
</gene>
<sequence>MKFSPLSGNLFFESLNEQLFKFRHLYKLRKDDKLSLTIMQVTISCICLNLDKKLKMQNMR</sequence>
<dbReference type="Proteomes" id="UP000004625">
    <property type="component" value="Unassembled WGS sequence"/>
</dbReference>
<evidence type="ECO:0000313" key="1">
    <source>
        <dbReference type="EMBL" id="EHL95731.1"/>
    </source>
</evidence>